<dbReference type="VEuPathDB" id="VectorBase:GMOY003763"/>
<feature type="compositionally biased region" description="Pro residues" evidence="1">
    <location>
        <begin position="1020"/>
        <end position="1031"/>
    </location>
</feature>
<feature type="region of interest" description="Disordered" evidence="1">
    <location>
        <begin position="499"/>
        <end position="530"/>
    </location>
</feature>
<feature type="compositionally biased region" description="Polar residues" evidence="1">
    <location>
        <begin position="994"/>
        <end position="1005"/>
    </location>
</feature>
<evidence type="ECO:0000313" key="3">
    <source>
        <dbReference type="EnsemblMetazoa" id="GMOY003763-PA"/>
    </source>
</evidence>
<dbReference type="EnsemblMetazoa" id="GMOY003763-RA">
    <property type="protein sequence ID" value="GMOY003763-PA"/>
    <property type="gene ID" value="GMOY003763"/>
</dbReference>
<dbReference type="PhylomeDB" id="A0A1B0FJ10"/>
<feature type="compositionally biased region" description="Low complexity" evidence="1">
    <location>
        <begin position="1006"/>
        <end position="1019"/>
    </location>
</feature>
<dbReference type="Pfam" id="PF13837">
    <property type="entry name" value="Myb_DNA-bind_4"/>
    <property type="match status" value="1"/>
</dbReference>
<feature type="compositionally biased region" description="Basic and acidic residues" evidence="1">
    <location>
        <begin position="499"/>
        <end position="509"/>
    </location>
</feature>
<organism evidence="3 4">
    <name type="scientific">Glossina morsitans morsitans</name>
    <name type="common">Savannah tsetse fly</name>
    <dbReference type="NCBI Taxonomy" id="37546"/>
    <lineage>
        <taxon>Eukaryota</taxon>
        <taxon>Metazoa</taxon>
        <taxon>Ecdysozoa</taxon>
        <taxon>Arthropoda</taxon>
        <taxon>Hexapoda</taxon>
        <taxon>Insecta</taxon>
        <taxon>Pterygota</taxon>
        <taxon>Neoptera</taxon>
        <taxon>Endopterygota</taxon>
        <taxon>Diptera</taxon>
        <taxon>Brachycera</taxon>
        <taxon>Muscomorpha</taxon>
        <taxon>Hippoboscoidea</taxon>
        <taxon>Glossinidae</taxon>
        <taxon>Glossina</taxon>
    </lineage>
</organism>
<accession>A0A1B0FJ10</accession>
<proteinExistence type="predicted"/>
<dbReference type="Proteomes" id="UP000092444">
    <property type="component" value="Unassembled WGS sequence"/>
</dbReference>
<feature type="region of interest" description="Disordered" evidence="1">
    <location>
        <begin position="401"/>
        <end position="465"/>
    </location>
</feature>
<sequence length="1482" mass="168906">MNITPGEPVPPGFEDEVNRVAQIQDTVDKYKGNALIGLEYSLELHEDNRHEPGYLCVLCDKRGDPRSIMHHWTSFNHRMKYLEKHYPSAVKECLPVKYKPNSHNIMILIVQSLAEAIEDHHGRLSVTVMSADEFRHKKSHYMEEVNSKYHFSERNGPNFVDAIDRTLWENRPLKRKDSNAQITIKAPKRLHEINANNKNDLDEISSDSDNDNNKNCNKKSKQQEPAYRTLPRVRRSPPFEEEREKKLEKKLPTPKELSLQASHIAQERYKWEKYRCMLEIQLKQMEKIQQDYEKSPEKHPSYPEEWKKFWNRRYKELQTEKKVDPNKYDYKPEWIVSWTACMKELFNVEVEKKKKEIKVKLGLPEDAEEKVDQLKEKYKVPVNRTIAVKKLSEGRASEDVIDISDDDSPKRSRRSRSRSRSRDYKRSRSRSLSPFSDDYELNNKHYSNHRHRPTGSRGYNAGSNSSSALNDYYGYTRSRYTPTHYPSSSTHYRVLDSHKIPKYEERSDVKMSSVTKETKQEPPKDDGPEGPLTVVAVLRLLTALEDHLGSLGPKVVDLLGKALALEKVKANSSDDLVMNEDHCVFFETIKEKLKGLLIADVLDDQQKVRAVKKAIKNIAALIHQVTTKGPQTDSTVQAGNENKKNFKESTKQCTNSKVSSSASIKDLPFDRQVVATKLAASLVMHGREDVSTEDMDKLIFMYILMVKLSKSKREVDGKPIYTKDILLQLGISTPTPSGVGNKATSAALAALPGIVDELFEKELTSLVQEVEEEVDNESMDKESRSDGNSNMLESLTDSDLQTLLQNFKHLSNEEQHHLIAHLKKLESADPARVEKLRKFVNFADMIETSRSTTESTKSKETPPVVGSRSKNFNCNDSPPANSNKDKITAPGTEEDEHRRRPLQVNPSKFALDDEEEEDDDYNFEEVFKAASSNVNSASDEHLHQSNENKSSKSSHEAVVPAISSPTSLTFNPAGLNISLNDTQNLIANIMGSLQQSNSSPKCNTGNNHNNNNNNNKSPTVPKPVPAVPTQPQPVPPIVPAAPKIEETNIGGVAGGSNGSGDRDVSSAIGNRERMLPQNMSNMPYYPHQQQETTPYSYNQMNNPGYYNMMPTGPMGGYNQNAYAPGYQQWGNGPPQMQSFGMQGFSMPPHPQTNQSMGYNMYGQGASVTNYNACSNMSSSYGEDAIVENVEYLDEITNSDEYGRESKATFYPNALHCLLALYRERYHSIGKVPNEGLKEIPLWEEIAKEMQNSYFDFNSEQIRHKFKQLRKKYFDIKTAKDVEDFEYFEQLHDIFKEERLDKLLNGQKSLKDYCKVHNDEILITTEQSSSLEDCKSDVKLDSLLKKPGLNDMIKKESNTINEENNMHKTEDTNSNQKNCNYVSIDKQMQDTNRVIGINPNRRLQNDLDSPESSPPRKKKSNASEKVDKSETLISNLTLGQYNAQQERRHLEHMKILQQNLKIQERAIAVQNQLLQELIKRFPT</sequence>
<feature type="region of interest" description="Disordered" evidence="1">
    <location>
        <begin position="191"/>
        <end position="254"/>
    </location>
</feature>
<evidence type="ECO:0000313" key="4">
    <source>
        <dbReference type="Proteomes" id="UP000092444"/>
    </source>
</evidence>
<dbReference type="Gene3D" id="1.10.10.60">
    <property type="entry name" value="Homeodomain-like"/>
    <property type="match status" value="1"/>
</dbReference>
<reference evidence="3" key="1">
    <citation type="submission" date="2020-05" db="UniProtKB">
        <authorList>
            <consortium name="EnsemblMetazoa"/>
        </authorList>
    </citation>
    <scope>IDENTIFICATION</scope>
    <source>
        <strain evidence="3">Yale</strain>
    </source>
</reference>
<feature type="compositionally biased region" description="Basic and acidic residues" evidence="1">
    <location>
        <begin position="237"/>
        <end position="253"/>
    </location>
</feature>
<evidence type="ECO:0000256" key="1">
    <source>
        <dbReference type="SAM" id="MobiDB-lite"/>
    </source>
</evidence>
<feature type="region of interest" description="Disordered" evidence="1">
    <location>
        <begin position="1397"/>
        <end position="1427"/>
    </location>
</feature>
<feature type="compositionally biased region" description="Basic and acidic residues" evidence="1">
    <location>
        <begin position="938"/>
        <end position="955"/>
    </location>
</feature>
<feature type="region of interest" description="Disordered" evidence="1">
    <location>
        <begin position="994"/>
        <end position="1031"/>
    </location>
</feature>
<feature type="region of interest" description="Disordered" evidence="1">
    <location>
        <begin position="932"/>
        <end position="957"/>
    </location>
</feature>
<feature type="region of interest" description="Disordered" evidence="1">
    <location>
        <begin position="849"/>
        <end position="919"/>
    </location>
</feature>
<feature type="compositionally biased region" description="Basic and acidic residues" evidence="1">
    <location>
        <begin position="516"/>
        <end position="527"/>
    </location>
</feature>
<feature type="region of interest" description="Disordered" evidence="1">
    <location>
        <begin position="770"/>
        <end position="793"/>
    </location>
</feature>
<dbReference type="EMBL" id="CCAG010016654">
    <property type="status" value="NOT_ANNOTATED_CDS"/>
    <property type="molecule type" value="Genomic_DNA"/>
</dbReference>
<evidence type="ECO:0000259" key="2">
    <source>
        <dbReference type="Pfam" id="PF13837"/>
    </source>
</evidence>
<keyword evidence="4" id="KW-1185">Reference proteome</keyword>
<name>A0A1B0FJ10_GLOMM</name>
<feature type="domain" description="Myb/SANT-like DNA-binding" evidence="2">
    <location>
        <begin position="1214"/>
        <end position="1293"/>
    </location>
</feature>
<feature type="compositionally biased region" description="Polar residues" evidence="1">
    <location>
        <begin position="868"/>
        <end position="882"/>
    </location>
</feature>
<protein>
    <recommendedName>
        <fullName evidence="2">Myb/SANT-like DNA-binding domain-containing protein</fullName>
    </recommendedName>
</protein>
<dbReference type="InterPro" id="IPR044822">
    <property type="entry name" value="Myb_DNA-bind_4"/>
</dbReference>